<accession>A0A9J6PLK6</accession>
<sequence length="157" mass="16934">MSDISGVPGASTNMQVFQQNTVSVASELSLEHQRAKSLLGEERQNDGVIAMPSALVEAFRQHDAEAIMRFMAQENKKLISLMIITDNEKISAVYTLYFPGSISSGLTVQKSSLAGSEVTTYPAEKLSGAKDYQRFFSSLGSLQMPGFVAGETNSTDA</sequence>
<organism evidence="1 2">
    <name type="scientific">Winslowiella arboricola</name>
    <dbReference type="NCBI Taxonomy" id="2978220"/>
    <lineage>
        <taxon>Bacteria</taxon>
        <taxon>Pseudomonadati</taxon>
        <taxon>Pseudomonadota</taxon>
        <taxon>Gammaproteobacteria</taxon>
        <taxon>Enterobacterales</taxon>
        <taxon>Erwiniaceae</taxon>
        <taxon>Winslowiella</taxon>
    </lineage>
</organism>
<name>A0A9J6PLK6_9GAMM</name>
<comment type="caution">
    <text evidence="1">The sequence shown here is derived from an EMBL/GenBank/DDBJ whole genome shotgun (WGS) entry which is preliminary data.</text>
</comment>
<evidence type="ECO:0000313" key="1">
    <source>
        <dbReference type="EMBL" id="MCU5779201.1"/>
    </source>
</evidence>
<dbReference type="EMBL" id="JAODIM010000042">
    <property type="protein sequence ID" value="MCU5779201.1"/>
    <property type="molecule type" value="Genomic_DNA"/>
</dbReference>
<keyword evidence="2" id="KW-1185">Reference proteome</keyword>
<dbReference type="Proteomes" id="UP001064262">
    <property type="component" value="Unassembled WGS sequence"/>
</dbReference>
<dbReference type="AlphaFoldDB" id="A0A9J6PLK6"/>
<protein>
    <submittedName>
        <fullName evidence="1">Uncharacterized protein</fullName>
    </submittedName>
</protein>
<dbReference type="RefSeq" id="WP_267142669.1">
    <property type="nucleotide sequence ID" value="NZ_JAODIL010000071.1"/>
</dbReference>
<proteinExistence type="predicted"/>
<reference evidence="1" key="1">
    <citation type="submission" date="2022-09" db="EMBL/GenBank/DDBJ databases">
        <title>Winslowiella arboricola sp. nov., isolated from bleeding cankers on broadleaf hosts.</title>
        <authorList>
            <person name="Brady C."/>
            <person name="Kaur S."/>
            <person name="Crampton B."/>
            <person name="Maddock D."/>
            <person name="Arnold D."/>
            <person name="Denman S."/>
        </authorList>
    </citation>
    <scope>NUCLEOTIDE SEQUENCE</scope>
    <source>
        <strain evidence="1">BAC 15a-03b</strain>
    </source>
</reference>
<gene>
    <name evidence="1" type="ORF">N5923_17090</name>
</gene>
<evidence type="ECO:0000313" key="2">
    <source>
        <dbReference type="Proteomes" id="UP001064262"/>
    </source>
</evidence>